<dbReference type="AlphaFoldDB" id="A0A2C8ZKA3"/>
<reference evidence="3 4" key="1">
    <citation type="submission" date="2017-09" db="EMBL/GenBank/DDBJ databases">
        <authorList>
            <person name="Ehlers B."/>
            <person name="Leendertz F.H."/>
        </authorList>
    </citation>
    <scope>NUCLEOTIDE SEQUENCE [LARGE SCALE GENOMIC DNA]</scope>
    <source>
        <strain evidence="3 4">CGMCC 1.05381</strain>
    </source>
</reference>
<keyword evidence="2" id="KW-1133">Transmembrane helix</keyword>
<dbReference type="Pfam" id="PF11209">
    <property type="entry name" value="LmeA"/>
    <property type="match status" value="1"/>
</dbReference>
<dbReference type="InterPro" id="IPR021373">
    <property type="entry name" value="DUF2993"/>
</dbReference>
<dbReference type="EMBL" id="OCST01000003">
    <property type="protein sequence ID" value="SOE65233.1"/>
    <property type="molecule type" value="Genomic_DNA"/>
</dbReference>
<keyword evidence="2" id="KW-0812">Transmembrane</keyword>
<organism evidence="3 4">
    <name type="scientific">Salinibacterium xinjiangense</name>
    <dbReference type="NCBI Taxonomy" id="386302"/>
    <lineage>
        <taxon>Bacteria</taxon>
        <taxon>Bacillati</taxon>
        <taxon>Actinomycetota</taxon>
        <taxon>Actinomycetes</taxon>
        <taxon>Micrococcales</taxon>
        <taxon>Microbacteriaceae</taxon>
        <taxon>Salinibacterium</taxon>
    </lineage>
</organism>
<keyword evidence="2" id="KW-0472">Membrane</keyword>
<evidence type="ECO:0000256" key="1">
    <source>
        <dbReference type="SAM" id="MobiDB-lite"/>
    </source>
</evidence>
<dbReference type="OrthoDB" id="5123569at2"/>
<accession>A0A2C8ZKA3</accession>
<feature type="compositionally biased region" description="Polar residues" evidence="1">
    <location>
        <begin position="10"/>
        <end position="22"/>
    </location>
</feature>
<evidence type="ECO:0000256" key="2">
    <source>
        <dbReference type="SAM" id="Phobius"/>
    </source>
</evidence>
<sequence>MAEPIAPRNEQPTEQFEPSQTRVMEVPPDKPAKRRRRWWMGALIALVITVILLLVAFFVGDALARQYATGLIREKIVAALKLDPNAAVDVNLGDGSILLQAAAGSLDDLRVHIPDFVLGEVTGEAEITATGVPIDTSKPLGTMGIEVTIDEANVQKLSGYLSGVDLTSIELRDKFIRIGTNIDVLLTNIPVAVDLAPSATDGGISFEPVTVLLGDQQVSVADLRAIPGISGIVGNLLGSRTVCVASYLPRGLTVEDVTVVGTDLVVSINGDGVALEGAGFSQQGTCPPS</sequence>
<dbReference type="Proteomes" id="UP000219440">
    <property type="component" value="Unassembled WGS sequence"/>
</dbReference>
<protein>
    <recommendedName>
        <fullName evidence="5">DUF2993 domain-containing protein</fullName>
    </recommendedName>
</protein>
<evidence type="ECO:0000313" key="4">
    <source>
        <dbReference type="Proteomes" id="UP000219440"/>
    </source>
</evidence>
<keyword evidence="4" id="KW-1185">Reference proteome</keyword>
<feature type="region of interest" description="Disordered" evidence="1">
    <location>
        <begin position="1"/>
        <end position="29"/>
    </location>
</feature>
<name>A0A2C8ZKA3_9MICO</name>
<proteinExistence type="predicted"/>
<evidence type="ECO:0008006" key="5">
    <source>
        <dbReference type="Google" id="ProtNLM"/>
    </source>
</evidence>
<evidence type="ECO:0000313" key="3">
    <source>
        <dbReference type="EMBL" id="SOE65233.1"/>
    </source>
</evidence>
<feature type="transmembrane region" description="Helical" evidence="2">
    <location>
        <begin position="38"/>
        <end position="59"/>
    </location>
</feature>
<gene>
    <name evidence="3" type="ORF">SAMN06296378_1524</name>
</gene>